<protein>
    <submittedName>
        <fullName evidence="3">Alpha/beta hydrolase</fullName>
    </submittedName>
</protein>
<organism evidence="3 4">
    <name type="scientific">Candidatus Limivivens merdigallinarum</name>
    <dbReference type="NCBI Taxonomy" id="2840859"/>
    <lineage>
        <taxon>Bacteria</taxon>
        <taxon>Bacillati</taxon>
        <taxon>Bacillota</taxon>
        <taxon>Clostridia</taxon>
        <taxon>Lachnospirales</taxon>
        <taxon>Lachnospiraceae</taxon>
        <taxon>Lachnospiraceae incertae sedis</taxon>
        <taxon>Candidatus Limivivens</taxon>
    </lineage>
</organism>
<reference evidence="3" key="2">
    <citation type="journal article" date="2021" name="PeerJ">
        <title>Extensive microbial diversity within the chicken gut microbiome revealed by metagenomics and culture.</title>
        <authorList>
            <person name="Gilroy R."/>
            <person name="Ravi A."/>
            <person name="Getino M."/>
            <person name="Pursley I."/>
            <person name="Horton D.L."/>
            <person name="Alikhan N.F."/>
            <person name="Baker D."/>
            <person name="Gharbi K."/>
            <person name="Hall N."/>
            <person name="Watson M."/>
            <person name="Adriaenssens E.M."/>
            <person name="Foster-Nyarko E."/>
            <person name="Jarju S."/>
            <person name="Secka A."/>
            <person name="Antonio M."/>
            <person name="Oren A."/>
            <person name="Chaudhuri R.R."/>
            <person name="La Ragione R."/>
            <person name="Hildebrand F."/>
            <person name="Pallen M.J."/>
        </authorList>
    </citation>
    <scope>NUCLEOTIDE SEQUENCE</scope>
    <source>
        <strain evidence="3">ChiSjej3B21-11622</strain>
    </source>
</reference>
<dbReference type="Gene3D" id="3.40.50.1820">
    <property type="entry name" value="alpha/beta hydrolase"/>
    <property type="match status" value="1"/>
</dbReference>
<evidence type="ECO:0000256" key="1">
    <source>
        <dbReference type="ARBA" id="ARBA00022801"/>
    </source>
</evidence>
<dbReference type="InterPro" id="IPR029058">
    <property type="entry name" value="AB_hydrolase_fold"/>
</dbReference>
<gene>
    <name evidence="3" type="ORF">IAB26_00810</name>
</gene>
<dbReference type="PANTHER" id="PTHR48081:SF6">
    <property type="entry name" value="PEPTIDASE S9 PROLYL OLIGOPEPTIDASE CATALYTIC DOMAIN-CONTAINING PROTEIN"/>
    <property type="match status" value="1"/>
</dbReference>
<dbReference type="Pfam" id="PF07859">
    <property type="entry name" value="Abhydrolase_3"/>
    <property type="match status" value="1"/>
</dbReference>
<proteinExistence type="predicted"/>
<sequence length="270" mass="29937">MRCEEIKIQAPESGAEAGLFLYLLDNSRELYDGLLRPMVLICPGGGYEMTSDREAEGIALKLMATGCHCAVLRYSVAPHRYPTALLQAAASIKLIREHAAEWYIDPERIYIQGSSAGGHLAASLGVFWKQPFLAGKLLTSPDMLKPNGLILSYPVITSGMFAHRGSFENLLGDDPDKQLLEKLSLEKQVTQDTPRTFLWHTFEDGTVPVENSLLFAKALREKGIPVEFHLFEKGPHGLGTASKLTMSADGRGVQKECEIWMELLRVWMGM</sequence>
<accession>A0A9D0ZSS6</accession>
<reference evidence="3" key="1">
    <citation type="submission" date="2020-10" db="EMBL/GenBank/DDBJ databases">
        <authorList>
            <person name="Gilroy R."/>
        </authorList>
    </citation>
    <scope>NUCLEOTIDE SEQUENCE</scope>
    <source>
        <strain evidence="3">ChiSjej3B21-11622</strain>
    </source>
</reference>
<evidence type="ECO:0000259" key="2">
    <source>
        <dbReference type="Pfam" id="PF07859"/>
    </source>
</evidence>
<dbReference type="PANTHER" id="PTHR48081">
    <property type="entry name" value="AB HYDROLASE SUPERFAMILY PROTEIN C4A8.06C"/>
    <property type="match status" value="1"/>
</dbReference>
<evidence type="ECO:0000313" key="4">
    <source>
        <dbReference type="Proteomes" id="UP000886886"/>
    </source>
</evidence>
<dbReference type="InterPro" id="IPR013094">
    <property type="entry name" value="AB_hydrolase_3"/>
</dbReference>
<feature type="domain" description="Alpha/beta hydrolase fold-3" evidence="2">
    <location>
        <begin position="44"/>
        <end position="237"/>
    </location>
</feature>
<dbReference type="InterPro" id="IPR050300">
    <property type="entry name" value="GDXG_lipolytic_enzyme"/>
</dbReference>
<comment type="caution">
    <text evidence="3">The sequence shown here is derived from an EMBL/GenBank/DDBJ whole genome shotgun (WGS) entry which is preliminary data.</text>
</comment>
<dbReference type="AlphaFoldDB" id="A0A9D0ZSS6"/>
<keyword evidence="1 3" id="KW-0378">Hydrolase</keyword>
<name>A0A9D0ZSS6_9FIRM</name>
<dbReference type="Proteomes" id="UP000886886">
    <property type="component" value="Unassembled WGS sequence"/>
</dbReference>
<dbReference type="EMBL" id="DVFT01000012">
    <property type="protein sequence ID" value="HIQ95079.1"/>
    <property type="molecule type" value="Genomic_DNA"/>
</dbReference>
<dbReference type="SUPFAM" id="SSF53474">
    <property type="entry name" value="alpha/beta-Hydrolases"/>
    <property type="match status" value="1"/>
</dbReference>
<evidence type="ECO:0000313" key="3">
    <source>
        <dbReference type="EMBL" id="HIQ95079.1"/>
    </source>
</evidence>
<dbReference type="GO" id="GO:0016787">
    <property type="term" value="F:hydrolase activity"/>
    <property type="evidence" value="ECO:0007669"/>
    <property type="project" value="UniProtKB-KW"/>
</dbReference>